<organism evidence="2 3">
    <name type="scientific">Dryococelus australis</name>
    <dbReference type="NCBI Taxonomy" id="614101"/>
    <lineage>
        <taxon>Eukaryota</taxon>
        <taxon>Metazoa</taxon>
        <taxon>Ecdysozoa</taxon>
        <taxon>Arthropoda</taxon>
        <taxon>Hexapoda</taxon>
        <taxon>Insecta</taxon>
        <taxon>Pterygota</taxon>
        <taxon>Neoptera</taxon>
        <taxon>Polyneoptera</taxon>
        <taxon>Phasmatodea</taxon>
        <taxon>Verophasmatodea</taxon>
        <taxon>Anareolatae</taxon>
        <taxon>Phasmatidae</taxon>
        <taxon>Eurycanthinae</taxon>
        <taxon>Dryococelus</taxon>
    </lineage>
</organism>
<evidence type="ECO:0000313" key="2">
    <source>
        <dbReference type="EMBL" id="KAJ8882472.1"/>
    </source>
</evidence>
<feature type="compositionally biased region" description="Polar residues" evidence="1">
    <location>
        <begin position="138"/>
        <end position="147"/>
    </location>
</feature>
<evidence type="ECO:0000313" key="3">
    <source>
        <dbReference type="Proteomes" id="UP001159363"/>
    </source>
</evidence>
<proteinExistence type="predicted"/>
<feature type="region of interest" description="Disordered" evidence="1">
    <location>
        <begin position="119"/>
        <end position="147"/>
    </location>
</feature>
<reference evidence="2 3" key="1">
    <citation type="submission" date="2023-02" db="EMBL/GenBank/DDBJ databases">
        <title>LHISI_Scaffold_Assembly.</title>
        <authorList>
            <person name="Stuart O.P."/>
            <person name="Cleave R."/>
            <person name="Magrath M.J.L."/>
            <person name="Mikheyev A.S."/>
        </authorList>
    </citation>
    <scope>NUCLEOTIDE SEQUENCE [LARGE SCALE GENOMIC DNA]</scope>
    <source>
        <strain evidence="2">Daus_M_001</strain>
        <tissue evidence="2">Leg muscle</tissue>
    </source>
</reference>
<dbReference type="PANTHER" id="PTHR10773:SF19">
    <property type="match status" value="1"/>
</dbReference>
<dbReference type="PANTHER" id="PTHR10773">
    <property type="entry name" value="DNA-DIRECTED RNA POLYMERASES I, II, AND III SUBUNIT RPABC2"/>
    <property type="match status" value="1"/>
</dbReference>
<evidence type="ECO:0000256" key="1">
    <source>
        <dbReference type="SAM" id="MobiDB-lite"/>
    </source>
</evidence>
<sequence length="618" mass="70366">MQRDRSGVVSLYEDIRRRRHTLRGKSSASASSVRYALWLHFLVVPPPPFPPPVRTRVTHLAIRRRDGPLPPRVAAVDNPRAFVRDTEQPCLQRHSYHFFSSTLICLLCSNDFANNDDRRERSISQSSEDEPYRDNCQRKQSPYCTQTATVDESVPNTSMAHSVPSSSTVHPVHSISQLLAITARIYLATREGQTVSRRRTKHEDLKRSNTQNYYLPKEDAKFRRFIENLRSSLAKVTAQGILFPGGRHQHLRLKVKDMRNSVEYHYFQTSSSREYLFADPTVIKMYDLYVHQRKKLANPLPVTISIAGCSDLWTCRFAIRRRAIVACVPHTEKAKTKSKENPAKVACVVFDLQQVIQLPISNKSTLFYRPRLSAYNLTVCNNGNKECHCFMWHEAISKMGSCERSSCVGIYLKELDPKGIEEIHIFADGCNCQNKNVIVNAMLLYIVSRFTEAPRDMCVTERGNEEIHVSTKLLQSRLQTIINCPGQFTLGILLSSSPRSVTHLSHGTSSKWRIVHASSHRAHWVWDEVGGAAVVGTSRPRHDDRAAAADICRTRVYGRREERGQLSSPWEHVGRLARINELRAQPDVTAIKLARPFLRSRRDLRSRTAPVLARGPAE</sequence>
<dbReference type="Proteomes" id="UP001159363">
    <property type="component" value="Chromosome 4"/>
</dbReference>
<comment type="caution">
    <text evidence="2">The sequence shown here is derived from an EMBL/GenBank/DDBJ whole genome shotgun (WGS) entry which is preliminary data.</text>
</comment>
<protein>
    <submittedName>
        <fullName evidence="2">Uncharacterized protein</fullName>
    </submittedName>
</protein>
<keyword evidence="3" id="KW-1185">Reference proteome</keyword>
<name>A0ABQ9HE00_9NEOP</name>
<accession>A0ABQ9HE00</accession>
<gene>
    <name evidence="2" type="ORF">PR048_014282</name>
</gene>
<dbReference type="EMBL" id="JARBHB010000005">
    <property type="protein sequence ID" value="KAJ8882472.1"/>
    <property type="molecule type" value="Genomic_DNA"/>
</dbReference>